<reference evidence="2 3" key="1">
    <citation type="submission" date="2020-04" db="EMBL/GenBank/DDBJ databases">
        <title>Luteolibacter sp. G-1-1-1 isolated from soil.</title>
        <authorList>
            <person name="Dahal R.H."/>
        </authorList>
    </citation>
    <scope>NUCLEOTIDE SEQUENCE [LARGE SCALE GENOMIC DNA]</scope>
    <source>
        <strain evidence="2 3">G-1-1-1</strain>
    </source>
</reference>
<sequence length="167" mass="19002">MKPKPLHRSITFWSGILVMIFIAWVWVDSSRFASDAYRHPYRIGTVRGIVYLHRESAVRITPPATMARHRLGPGAIEFHVFPPPLFARGKQRTIPDTPPEADIVEQVKREIATSPPDAWVVVIPHWLLLLAAITVWLAGLVWRDRRQVRAGRSAPEERSERECSGAL</sequence>
<dbReference type="EMBL" id="CP051774">
    <property type="protein sequence ID" value="QJE99120.1"/>
    <property type="molecule type" value="Genomic_DNA"/>
</dbReference>
<keyword evidence="1" id="KW-0472">Membrane</keyword>
<gene>
    <name evidence="2" type="ORF">HHL09_26185</name>
</gene>
<dbReference type="RefSeq" id="WP_169457606.1">
    <property type="nucleotide sequence ID" value="NZ_CP051774.1"/>
</dbReference>
<organism evidence="2 3">
    <name type="scientific">Luteolibacter luteus</name>
    <dbReference type="NCBI Taxonomy" id="2728835"/>
    <lineage>
        <taxon>Bacteria</taxon>
        <taxon>Pseudomonadati</taxon>
        <taxon>Verrucomicrobiota</taxon>
        <taxon>Verrucomicrobiia</taxon>
        <taxon>Verrucomicrobiales</taxon>
        <taxon>Verrucomicrobiaceae</taxon>
        <taxon>Luteolibacter</taxon>
    </lineage>
</organism>
<evidence type="ECO:0000313" key="2">
    <source>
        <dbReference type="EMBL" id="QJE99120.1"/>
    </source>
</evidence>
<dbReference type="AlphaFoldDB" id="A0A858RSF2"/>
<feature type="transmembrane region" description="Helical" evidence="1">
    <location>
        <begin position="9"/>
        <end position="27"/>
    </location>
</feature>
<dbReference type="Proteomes" id="UP000501812">
    <property type="component" value="Chromosome"/>
</dbReference>
<name>A0A858RSF2_9BACT</name>
<evidence type="ECO:0000313" key="3">
    <source>
        <dbReference type="Proteomes" id="UP000501812"/>
    </source>
</evidence>
<keyword evidence="3" id="KW-1185">Reference proteome</keyword>
<protein>
    <submittedName>
        <fullName evidence="2">Uncharacterized protein</fullName>
    </submittedName>
</protein>
<keyword evidence="1" id="KW-0812">Transmembrane</keyword>
<keyword evidence="1" id="KW-1133">Transmembrane helix</keyword>
<evidence type="ECO:0000256" key="1">
    <source>
        <dbReference type="SAM" id="Phobius"/>
    </source>
</evidence>
<dbReference type="KEGG" id="luo:HHL09_26185"/>
<accession>A0A858RSF2</accession>
<proteinExistence type="predicted"/>
<feature type="transmembrane region" description="Helical" evidence="1">
    <location>
        <begin position="118"/>
        <end position="142"/>
    </location>
</feature>